<dbReference type="EMBL" id="JACGWL010000750">
    <property type="protein sequence ID" value="KAK4382155.1"/>
    <property type="molecule type" value="Genomic_DNA"/>
</dbReference>
<reference evidence="2" key="1">
    <citation type="submission" date="2020-06" db="EMBL/GenBank/DDBJ databases">
        <authorList>
            <person name="Li T."/>
            <person name="Hu X."/>
            <person name="Zhang T."/>
            <person name="Song X."/>
            <person name="Zhang H."/>
            <person name="Dai N."/>
            <person name="Sheng W."/>
            <person name="Hou X."/>
            <person name="Wei L."/>
        </authorList>
    </citation>
    <scope>NUCLEOTIDE SEQUENCE</scope>
    <source>
        <strain evidence="2">K16</strain>
        <tissue evidence="2">Leaf</tissue>
    </source>
</reference>
<feature type="signal peptide" evidence="1">
    <location>
        <begin position="1"/>
        <end position="27"/>
    </location>
</feature>
<reference evidence="2" key="2">
    <citation type="journal article" date="2024" name="Plant">
        <title>Genomic evolution and insights into agronomic trait innovations of Sesamum species.</title>
        <authorList>
            <person name="Miao H."/>
            <person name="Wang L."/>
            <person name="Qu L."/>
            <person name="Liu H."/>
            <person name="Sun Y."/>
            <person name="Le M."/>
            <person name="Wang Q."/>
            <person name="Wei S."/>
            <person name="Zheng Y."/>
            <person name="Lin W."/>
            <person name="Duan Y."/>
            <person name="Cao H."/>
            <person name="Xiong S."/>
            <person name="Wang X."/>
            <person name="Wei L."/>
            <person name="Li C."/>
            <person name="Ma Q."/>
            <person name="Ju M."/>
            <person name="Zhao R."/>
            <person name="Li G."/>
            <person name="Mu C."/>
            <person name="Tian Q."/>
            <person name="Mei H."/>
            <person name="Zhang T."/>
            <person name="Gao T."/>
            <person name="Zhang H."/>
        </authorList>
    </citation>
    <scope>NUCLEOTIDE SEQUENCE</scope>
    <source>
        <strain evidence="2">K16</strain>
    </source>
</reference>
<gene>
    <name evidence="2" type="ORF">Sango_2898400</name>
</gene>
<dbReference type="Proteomes" id="UP001289374">
    <property type="component" value="Unassembled WGS sequence"/>
</dbReference>
<name>A0AAE1T5C5_9LAMI</name>
<comment type="caution">
    <text evidence="2">The sequence shown here is derived from an EMBL/GenBank/DDBJ whole genome shotgun (WGS) entry which is preliminary data.</text>
</comment>
<accession>A0AAE1T5C5</accession>
<proteinExistence type="predicted"/>
<organism evidence="2 3">
    <name type="scientific">Sesamum angolense</name>
    <dbReference type="NCBI Taxonomy" id="2727404"/>
    <lineage>
        <taxon>Eukaryota</taxon>
        <taxon>Viridiplantae</taxon>
        <taxon>Streptophyta</taxon>
        <taxon>Embryophyta</taxon>
        <taxon>Tracheophyta</taxon>
        <taxon>Spermatophyta</taxon>
        <taxon>Magnoliopsida</taxon>
        <taxon>eudicotyledons</taxon>
        <taxon>Gunneridae</taxon>
        <taxon>Pentapetalae</taxon>
        <taxon>asterids</taxon>
        <taxon>lamiids</taxon>
        <taxon>Lamiales</taxon>
        <taxon>Pedaliaceae</taxon>
        <taxon>Sesamum</taxon>
    </lineage>
</organism>
<evidence type="ECO:0000313" key="3">
    <source>
        <dbReference type="Proteomes" id="UP001289374"/>
    </source>
</evidence>
<keyword evidence="1" id="KW-0732">Signal</keyword>
<sequence>MATSLLIRLLWLFNHMWHNLLLPKGKGRRNSLGTTLKEGKLIPKEGCYGCMGHGDFLCRNYILNGLSVTLYNVYSSARLQKPFGVIGKEIQNRGCRLEEVHSRKVFLDFKMVDSKTVMNQVQEFQMILHDPHAEGMKLSESFQVAAMIEKLPPLWKDFKNLPEA</sequence>
<keyword evidence="3" id="KW-1185">Reference proteome</keyword>
<feature type="chain" id="PRO_5042190682" evidence="1">
    <location>
        <begin position="28"/>
        <end position="164"/>
    </location>
</feature>
<dbReference type="AlphaFoldDB" id="A0AAE1T5C5"/>
<evidence type="ECO:0000313" key="2">
    <source>
        <dbReference type="EMBL" id="KAK4382155.1"/>
    </source>
</evidence>
<protein>
    <submittedName>
        <fullName evidence="2">Uncharacterized protein</fullName>
    </submittedName>
</protein>
<dbReference type="PANTHER" id="PTHR47592">
    <property type="entry name" value="PBF68 PROTEIN"/>
    <property type="match status" value="1"/>
</dbReference>
<dbReference type="PANTHER" id="PTHR47592:SF27">
    <property type="entry name" value="OS08G0421700 PROTEIN"/>
    <property type="match status" value="1"/>
</dbReference>
<evidence type="ECO:0000256" key="1">
    <source>
        <dbReference type="SAM" id="SignalP"/>
    </source>
</evidence>